<dbReference type="InterPro" id="IPR003340">
    <property type="entry name" value="B3_DNA-bd"/>
</dbReference>
<name>A0ABD3K559_EUCGL</name>
<dbReference type="SUPFAM" id="SSF101936">
    <property type="entry name" value="DNA-binding pseudobarrel domain"/>
    <property type="match status" value="1"/>
</dbReference>
<dbReference type="Gene3D" id="2.40.330.10">
    <property type="entry name" value="DNA-binding pseudobarrel domain"/>
    <property type="match status" value="1"/>
</dbReference>
<gene>
    <name evidence="8" type="ORF">ACJRO7_024058</name>
</gene>
<dbReference type="EMBL" id="JBJKBG010000006">
    <property type="protein sequence ID" value="KAL3734818.1"/>
    <property type="molecule type" value="Genomic_DNA"/>
</dbReference>
<evidence type="ECO:0000313" key="9">
    <source>
        <dbReference type="Proteomes" id="UP001634007"/>
    </source>
</evidence>
<evidence type="ECO:0000256" key="6">
    <source>
        <dbReference type="SAM" id="MobiDB-lite"/>
    </source>
</evidence>
<reference evidence="8 9" key="1">
    <citation type="submission" date="2024-11" db="EMBL/GenBank/DDBJ databases">
        <title>Chromosome-level genome assembly of Eucalyptus globulus Labill. provides insights into its genome evolution.</title>
        <authorList>
            <person name="Li X."/>
        </authorList>
    </citation>
    <scope>NUCLEOTIDE SEQUENCE [LARGE SCALE GENOMIC DNA]</scope>
    <source>
        <strain evidence="8">CL2024</strain>
        <tissue evidence="8">Fresh tender leaves</tissue>
    </source>
</reference>
<protein>
    <recommendedName>
        <fullName evidence="7">TF-B3 domain-containing protein</fullName>
    </recommendedName>
</protein>
<keyword evidence="5" id="KW-0539">Nucleus</keyword>
<feature type="compositionally biased region" description="Low complexity" evidence="6">
    <location>
        <begin position="28"/>
        <end position="46"/>
    </location>
</feature>
<evidence type="ECO:0000256" key="4">
    <source>
        <dbReference type="ARBA" id="ARBA00023163"/>
    </source>
</evidence>
<evidence type="ECO:0000256" key="5">
    <source>
        <dbReference type="ARBA" id="ARBA00023242"/>
    </source>
</evidence>
<keyword evidence="2" id="KW-0805">Transcription regulation</keyword>
<keyword evidence="3" id="KW-0238">DNA-binding</keyword>
<organism evidence="8 9">
    <name type="scientific">Eucalyptus globulus</name>
    <name type="common">Tasmanian blue gum</name>
    <dbReference type="NCBI Taxonomy" id="34317"/>
    <lineage>
        <taxon>Eukaryota</taxon>
        <taxon>Viridiplantae</taxon>
        <taxon>Streptophyta</taxon>
        <taxon>Embryophyta</taxon>
        <taxon>Tracheophyta</taxon>
        <taxon>Spermatophyta</taxon>
        <taxon>Magnoliopsida</taxon>
        <taxon>eudicotyledons</taxon>
        <taxon>Gunneridae</taxon>
        <taxon>Pentapetalae</taxon>
        <taxon>rosids</taxon>
        <taxon>malvids</taxon>
        <taxon>Myrtales</taxon>
        <taxon>Myrtaceae</taxon>
        <taxon>Myrtoideae</taxon>
        <taxon>Eucalypteae</taxon>
        <taxon>Eucalyptus</taxon>
    </lineage>
</organism>
<keyword evidence="9" id="KW-1185">Reference proteome</keyword>
<dbReference type="InterPro" id="IPR015300">
    <property type="entry name" value="DNA-bd_pseudobarrel_sf"/>
</dbReference>
<sequence>MVAAKPKVSYEECRRKRLEENKKRMEALNLPQLSQSLRSSSSSPNSTPMKQSKPRTVEKRVVVVRRSSRVANMPAPVYREVVIDRVAVPRRIFKRRDPLNLVYASAEAREYALEKAEQLQSTLEPQYPTLVKSMLPSHVSGGFWLGLSVQFCKSSLPKNDGVITLVDEDGEEFPTIYLARKTGLSGGWKGFSVAHELTDGDAVVFQLIKPTTMKVYIIRVNGFDKSEEP</sequence>
<dbReference type="PANTHER" id="PTHR31391">
    <property type="entry name" value="B3 DOMAIN-CONTAINING PROTEIN OS11G0197600-RELATED"/>
    <property type="match status" value="1"/>
</dbReference>
<evidence type="ECO:0000256" key="2">
    <source>
        <dbReference type="ARBA" id="ARBA00023015"/>
    </source>
</evidence>
<dbReference type="GO" id="GO:0003677">
    <property type="term" value="F:DNA binding"/>
    <property type="evidence" value="ECO:0007669"/>
    <property type="project" value="UniProtKB-KW"/>
</dbReference>
<dbReference type="PANTHER" id="PTHR31391:SF4">
    <property type="entry name" value="B3 DOMAIN-CONTAINING PROTEIN OS03G0184500"/>
    <property type="match status" value="1"/>
</dbReference>
<dbReference type="Proteomes" id="UP001634007">
    <property type="component" value="Unassembled WGS sequence"/>
</dbReference>
<dbReference type="PROSITE" id="PS50863">
    <property type="entry name" value="B3"/>
    <property type="match status" value="1"/>
</dbReference>
<accession>A0ABD3K559</accession>
<keyword evidence="4" id="KW-0804">Transcription</keyword>
<dbReference type="InterPro" id="IPR044837">
    <property type="entry name" value="REM16-like"/>
</dbReference>
<comment type="subcellular location">
    <subcellularLocation>
        <location evidence="1">Nucleus</location>
    </subcellularLocation>
</comment>
<evidence type="ECO:0000256" key="1">
    <source>
        <dbReference type="ARBA" id="ARBA00004123"/>
    </source>
</evidence>
<evidence type="ECO:0000256" key="3">
    <source>
        <dbReference type="ARBA" id="ARBA00023125"/>
    </source>
</evidence>
<feature type="region of interest" description="Disordered" evidence="6">
    <location>
        <begin position="20"/>
        <end position="58"/>
    </location>
</feature>
<proteinExistence type="predicted"/>
<evidence type="ECO:0000313" key="8">
    <source>
        <dbReference type="EMBL" id="KAL3734818.1"/>
    </source>
</evidence>
<dbReference type="AlphaFoldDB" id="A0ABD3K559"/>
<dbReference type="GO" id="GO:0005634">
    <property type="term" value="C:nucleus"/>
    <property type="evidence" value="ECO:0007669"/>
    <property type="project" value="UniProtKB-SubCell"/>
</dbReference>
<evidence type="ECO:0000259" key="7">
    <source>
        <dbReference type="PROSITE" id="PS50863"/>
    </source>
</evidence>
<dbReference type="Pfam" id="PF02362">
    <property type="entry name" value="B3"/>
    <property type="match status" value="1"/>
</dbReference>
<dbReference type="SMART" id="SM01019">
    <property type="entry name" value="B3"/>
    <property type="match status" value="1"/>
</dbReference>
<feature type="domain" description="TF-B3" evidence="7">
    <location>
        <begin position="130"/>
        <end position="221"/>
    </location>
</feature>
<dbReference type="CDD" id="cd10017">
    <property type="entry name" value="B3_DNA"/>
    <property type="match status" value="1"/>
</dbReference>
<comment type="caution">
    <text evidence="8">The sequence shown here is derived from an EMBL/GenBank/DDBJ whole genome shotgun (WGS) entry which is preliminary data.</text>
</comment>